<reference evidence="4 5" key="1">
    <citation type="submission" date="2018-06" db="EMBL/GenBank/DDBJ databases">
        <authorList>
            <consortium name="Pathogen Informatics"/>
            <person name="Doyle S."/>
        </authorList>
    </citation>
    <scope>NUCLEOTIDE SEQUENCE [LARGE SCALE GENOMIC DNA]</scope>
    <source>
        <strain evidence="4 5">NCTC10723</strain>
    </source>
</reference>
<dbReference type="Gene3D" id="3.40.1390.30">
    <property type="entry name" value="NIF3 (NGG1p interacting factor 3)-like"/>
    <property type="match status" value="2"/>
</dbReference>
<dbReference type="OrthoDB" id="9792792at2"/>
<keyword evidence="2 3" id="KW-0479">Metal-binding</keyword>
<proteinExistence type="inferred from homology"/>
<evidence type="ECO:0000256" key="1">
    <source>
        <dbReference type="ARBA" id="ARBA00006964"/>
    </source>
</evidence>
<feature type="binding site" evidence="3">
    <location>
        <position position="65"/>
    </location>
    <ligand>
        <name>a divalent metal cation</name>
        <dbReference type="ChEBI" id="CHEBI:60240"/>
        <label>1</label>
    </ligand>
</feature>
<dbReference type="GO" id="GO:0005737">
    <property type="term" value="C:cytoplasm"/>
    <property type="evidence" value="ECO:0007669"/>
    <property type="project" value="TreeGrafter"/>
</dbReference>
<sequence length="258" mass="29386">MITKDIIKELERVFPKDLAEEWDNVGLLIGDEKREVQKIQISLDATEKAIDKAIENGVDMIVTHHPMIFRAIKSIDYSTVLGRKIIKLIENKINLYTLHTNLDSALNGLNDYILKKLGIDEAKIVDENMNIESSGIGRVYKLIKNSTIEEYIQILKKNLEIESVRFIGDEKRVVKKIALVNGSGMSYWKKAKKMGVDLFITGDVGYHEALDAKEAGLNLIDIGHFEGEKCFADLLKEHFERLEIKSTIYNDGPVFKNY</sequence>
<comment type="similarity">
    <text evidence="1">Belongs to the GTP cyclohydrolase I type 2/NIF3 family.</text>
</comment>
<name>A0A377GYR7_9FUSO</name>
<dbReference type="GO" id="GO:0046872">
    <property type="term" value="F:metal ion binding"/>
    <property type="evidence" value="ECO:0007669"/>
    <property type="project" value="UniProtKB-KW"/>
</dbReference>
<accession>A0A377GYR7</accession>
<feature type="binding site" evidence="3">
    <location>
        <position position="228"/>
    </location>
    <ligand>
        <name>a divalent metal cation</name>
        <dbReference type="ChEBI" id="CHEBI:60240"/>
        <label>1</label>
    </ligand>
</feature>
<organism evidence="4 5">
    <name type="scientific">Fusobacterium necrogenes</name>
    <dbReference type="NCBI Taxonomy" id="858"/>
    <lineage>
        <taxon>Bacteria</taxon>
        <taxon>Fusobacteriati</taxon>
        <taxon>Fusobacteriota</taxon>
        <taxon>Fusobacteriia</taxon>
        <taxon>Fusobacteriales</taxon>
        <taxon>Fusobacteriaceae</taxon>
        <taxon>Fusobacterium</taxon>
    </lineage>
</organism>
<dbReference type="Proteomes" id="UP000255328">
    <property type="component" value="Unassembled WGS sequence"/>
</dbReference>
<feature type="binding site" evidence="3">
    <location>
        <position position="64"/>
    </location>
    <ligand>
        <name>a divalent metal cation</name>
        <dbReference type="ChEBI" id="CHEBI:60240"/>
        <label>2</label>
    </ligand>
</feature>
<dbReference type="InterPro" id="IPR036069">
    <property type="entry name" value="DUF34/NIF3_sf"/>
</dbReference>
<feature type="binding site" evidence="3">
    <location>
        <position position="224"/>
    </location>
    <ligand>
        <name>a divalent metal cation</name>
        <dbReference type="ChEBI" id="CHEBI:60240"/>
        <label>1</label>
    </ligand>
</feature>
<dbReference type="AlphaFoldDB" id="A0A377GYR7"/>
<dbReference type="SUPFAM" id="SSF102705">
    <property type="entry name" value="NIF3 (NGG1p interacting factor 3)-like"/>
    <property type="match status" value="1"/>
</dbReference>
<evidence type="ECO:0000256" key="3">
    <source>
        <dbReference type="PIRSR" id="PIRSR602678-1"/>
    </source>
</evidence>
<dbReference type="Pfam" id="PF01784">
    <property type="entry name" value="DUF34_NIF3"/>
    <property type="match status" value="1"/>
</dbReference>
<dbReference type="EMBL" id="UGGU01000003">
    <property type="protein sequence ID" value="STO32108.1"/>
    <property type="molecule type" value="Genomic_DNA"/>
</dbReference>
<dbReference type="RefSeq" id="WP_115270999.1">
    <property type="nucleotide sequence ID" value="NZ_UGGU01000003.1"/>
</dbReference>
<dbReference type="PANTHER" id="PTHR13799">
    <property type="entry name" value="NGG1 INTERACTING FACTOR 3"/>
    <property type="match status" value="1"/>
</dbReference>
<evidence type="ECO:0000256" key="2">
    <source>
        <dbReference type="ARBA" id="ARBA00022723"/>
    </source>
</evidence>
<evidence type="ECO:0000313" key="5">
    <source>
        <dbReference type="Proteomes" id="UP000255328"/>
    </source>
</evidence>
<dbReference type="PANTHER" id="PTHR13799:SF14">
    <property type="entry name" value="GTP CYCLOHYDROLASE 1 TYPE 2 HOMOLOG"/>
    <property type="match status" value="1"/>
</dbReference>
<protein>
    <submittedName>
        <fullName evidence="4">Metal-binding protein</fullName>
    </submittedName>
</protein>
<feature type="binding site" evidence="3">
    <location>
        <position position="103"/>
    </location>
    <ligand>
        <name>a divalent metal cation</name>
        <dbReference type="ChEBI" id="CHEBI:60240"/>
        <label>1</label>
    </ligand>
</feature>
<keyword evidence="5" id="KW-1185">Reference proteome</keyword>
<evidence type="ECO:0000313" key="4">
    <source>
        <dbReference type="EMBL" id="STO32108.1"/>
    </source>
</evidence>
<dbReference type="InterPro" id="IPR002678">
    <property type="entry name" value="DUF34/NIF3"/>
</dbReference>
<dbReference type="FunFam" id="3.40.1390.30:FF:000006">
    <property type="entry name" value="Dinuclear metal center protein, YbgI family"/>
    <property type="match status" value="1"/>
</dbReference>
<gene>
    <name evidence="4" type="ORF">NCTC10723_01587</name>
</gene>
<dbReference type="NCBIfam" id="TIGR00486">
    <property type="entry name" value="YbgI_SA1388"/>
    <property type="match status" value="1"/>
</dbReference>